<feature type="chain" id="PRO_5044186902" evidence="1">
    <location>
        <begin position="23"/>
        <end position="150"/>
    </location>
</feature>
<reference evidence="2 5" key="1">
    <citation type="submission" date="2024-01" db="EMBL/GenBank/DDBJ databases">
        <title>Aequorivita flavus sp. nov., isolated from deep-sea sediment.</title>
        <authorList>
            <person name="Chen X."/>
        </authorList>
    </citation>
    <scope>NUCLEOTIDE SEQUENCE</scope>
    <source>
        <strain evidence="2">MCCC 1A16923</strain>
        <strain evidence="3 5">MCCC 1A16935</strain>
    </source>
</reference>
<evidence type="ECO:0000256" key="1">
    <source>
        <dbReference type="SAM" id="SignalP"/>
    </source>
</evidence>
<organism evidence="2 4">
    <name type="scientific">Aequorivita flava</name>
    <dbReference type="NCBI Taxonomy" id="3114371"/>
    <lineage>
        <taxon>Bacteria</taxon>
        <taxon>Pseudomonadati</taxon>
        <taxon>Bacteroidota</taxon>
        <taxon>Flavobacteriia</taxon>
        <taxon>Flavobacteriales</taxon>
        <taxon>Flavobacteriaceae</taxon>
        <taxon>Aequorivita</taxon>
    </lineage>
</organism>
<sequence>MKSRLYLTLVILLLYATFATYAQSAAPIGFDIRGRDCSGGLGLCSANKMSSPNNNISIQKTGENVFVLAINRSSLSGAEQTSIAGQPFSAFQANLPTSFTQTDDLIFDSEVVQALGLVPKYKLLKKGSYPMQIEENVVKITLTLAEVGKP</sequence>
<comment type="caution">
    <text evidence="2">The sequence shown here is derived from an EMBL/GenBank/DDBJ whole genome shotgun (WGS) entry which is preliminary data.</text>
</comment>
<gene>
    <name evidence="3" type="ORF">VZD24_06070</name>
    <name evidence="2" type="ORF">VZD85_06500</name>
</gene>
<proteinExistence type="predicted"/>
<name>A0AB35YQU4_9FLAO</name>
<feature type="signal peptide" evidence="1">
    <location>
        <begin position="1"/>
        <end position="22"/>
    </location>
</feature>
<evidence type="ECO:0000313" key="5">
    <source>
        <dbReference type="Proteomes" id="UP001390963"/>
    </source>
</evidence>
<evidence type="ECO:0000313" key="4">
    <source>
        <dbReference type="Proteomes" id="UP001388259"/>
    </source>
</evidence>
<keyword evidence="1" id="KW-0732">Signal</keyword>
<keyword evidence="5" id="KW-1185">Reference proteome</keyword>
<accession>A0AB35YQU4</accession>
<dbReference type="Proteomes" id="UP001390963">
    <property type="component" value="Unassembled WGS sequence"/>
</dbReference>
<protein>
    <submittedName>
        <fullName evidence="2">Uncharacterized protein</fullName>
    </submittedName>
</protein>
<evidence type="ECO:0000313" key="3">
    <source>
        <dbReference type="EMBL" id="MEM0573072.1"/>
    </source>
</evidence>
<dbReference type="AlphaFoldDB" id="A0AB35YQU4"/>
<dbReference type="Proteomes" id="UP001388259">
    <property type="component" value="Unassembled WGS sequence"/>
</dbReference>
<dbReference type="EMBL" id="JBANCF010000003">
    <property type="protein sequence ID" value="MEM0573072.1"/>
    <property type="molecule type" value="Genomic_DNA"/>
</dbReference>
<dbReference type="RefSeq" id="WP_279449275.1">
    <property type="nucleotide sequence ID" value="NZ_JAZBJM010000003.1"/>
</dbReference>
<evidence type="ECO:0000313" key="2">
    <source>
        <dbReference type="EMBL" id="MEM0517996.1"/>
    </source>
</evidence>
<dbReference type="EMBL" id="JAZBJM010000003">
    <property type="protein sequence ID" value="MEM0517996.1"/>
    <property type="molecule type" value="Genomic_DNA"/>
</dbReference>